<dbReference type="PANTHER" id="PTHR22870">
    <property type="entry name" value="REGULATOR OF CHROMOSOME CONDENSATION"/>
    <property type="match status" value="1"/>
</dbReference>
<evidence type="ECO:0000256" key="3">
    <source>
        <dbReference type="SAM" id="MobiDB-lite"/>
    </source>
</evidence>
<feature type="region of interest" description="Disordered" evidence="3">
    <location>
        <begin position="115"/>
        <end position="136"/>
    </location>
</feature>
<evidence type="ECO:0000256" key="2">
    <source>
        <dbReference type="PROSITE-ProRule" id="PRU00235"/>
    </source>
</evidence>
<feature type="compositionally biased region" description="Basic and acidic residues" evidence="3">
    <location>
        <begin position="436"/>
        <end position="459"/>
    </location>
</feature>
<feature type="region of interest" description="Disordered" evidence="3">
    <location>
        <begin position="436"/>
        <end position="473"/>
    </location>
</feature>
<dbReference type="InterPro" id="IPR000408">
    <property type="entry name" value="Reg_chr_condens"/>
</dbReference>
<feature type="compositionally biased region" description="Acidic residues" evidence="3">
    <location>
        <begin position="901"/>
        <end position="923"/>
    </location>
</feature>
<evidence type="ECO:0000313" key="6">
    <source>
        <dbReference type="Proteomes" id="UP001642484"/>
    </source>
</evidence>
<dbReference type="Pfam" id="PF00415">
    <property type="entry name" value="RCC1"/>
    <property type="match status" value="1"/>
</dbReference>
<feature type="repeat" description="RCC1" evidence="2">
    <location>
        <begin position="547"/>
        <end position="595"/>
    </location>
</feature>
<feature type="repeat" description="RCC1" evidence="2">
    <location>
        <begin position="495"/>
        <end position="546"/>
    </location>
</feature>
<feature type="repeat" description="RCC1" evidence="2">
    <location>
        <begin position="599"/>
        <end position="658"/>
    </location>
</feature>
<name>A0ABP0IDV4_9DINO</name>
<feature type="repeat" description="RCC1" evidence="2">
    <location>
        <begin position="345"/>
        <end position="397"/>
    </location>
</feature>
<feature type="repeat" description="RCC1" evidence="2">
    <location>
        <begin position="669"/>
        <end position="719"/>
    </location>
</feature>
<dbReference type="InterPro" id="IPR008936">
    <property type="entry name" value="Rho_GTPase_activation_prot"/>
</dbReference>
<evidence type="ECO:0000256" key="1">
    <source>
        <dbReference type="ARBA" id="ARBA00022737"/>
    </source>
</evidence>
<dbReference type="EMBL" id="CAXAMN010002681">
    <property type="protein sequence ID" value="CAK9000785.1"/>
    <property type="molecule type" value="Genomic_DNA"/>
</dbReference>
<reference evidence="5 6" key="1">
    <citation type="submission" date="2024-02" db="EMBL/GenBank/DDBJ databases">
        <authorList>
            <person name="Chen Y."/>
            <person name="Shah S."/>
            <person name="Dougan E. K."/>
            <person name="Thang M."/>
            <person name="Chan C."/>
        </authorList>
    </citation>
    <scope>NUCLEOTIDE SEQUENCE [LARGE SCALE GENOMIC DNA]</scope>
</reference>
<feature type="region of interest" description="Disordered" evidence="3">
    <location>
        <begin position="901"/>
        <end position="927"/>
    </location>
</feature>
<dbReference type="Pfam" id="PF13540">
    <property type="entry name" value="RCC1_2"/>
    <property type="match status" value="1"/>
</dbReference>
<dbReference type="Gene3D" id="2.130.10.30">
    <property type="entry name" value="Regulator of chromosome condensation 1/beta-lactamase-inhibitor protein II"/>
    <property type="match status" value="4"/>
</dbReference>
<dbReference type="PRINTS" id="PR00633">
    <property type="entry name" value="RCCNDNSATION"/>
</dbReference>
<comment type="caution">
    <text evidence="5">The sequence shown here is derived from an EMBL/GenBank/DDBJ whole genome shotgun (WGS) entry which is preliminary data.</text>
</comment>
<evidence type="ECO:0000259" key="4">
    <source>
        <dbReference type="Pfam" id="PF25390"/>
    </source>
</evidence>
<feature type="domain" description="RCC1-like" evidence="4">
    <location>
        <begin position="21"/>
        <end position="318"/>
    </location>
</feature>
<keyword evidence="1" id="KW-0677">Repeat</keyword>
<dbReference type="InterPro" id="IPR009091">
    <property type="entry name" value="RCC1/BLIP-II"/>
</dbReference>
<keyword evidence="6" id="KW-1185">Reference proteome</keyword>
<accession>A0ABP0IDV4</accession>
<feature type="domain" description="RCC1-like" evidence="4">
    <location>
        <begin position="474"/>
        <end position="714"/>
    </location>
</feature>
<feature type="repeat" description="RCC1" evidence="2">
    <location>
        <begin position="780"/>
        <end position="831"/>
    </location>
</feature>
<feature type="repeat" description="RCC1" evidence="2">
    <location>
        <begin position="239"/>
        <end position="290"/>
    </location>
</feature>
<feature type="repeat" description="RCC1" evidence="2">
    <location>
        <begin position="49"/>
        <end position="104"/>
    </location>
</feature>
<dbReference type="Proteomes" id="UP001642484">
    <property type="component" value="Unassembled WGS sequence"/>
</dbReference>
<dbReference type="InterPro" id="IPR051210">
    <property type="entry name" value="Ub_ligase/GEF_domain"/>
</dbReference>
<dbReference type="SUPFAM" id="SSF48350">
    <property type="entry name" value="GTPase activation domain, GAP"/>
    <property type="match status" value="1"/>
</dbReference>
<dbReference type="InterPro" id="IPR058923">
    <property type="entry name" value="RCC1-like_dom"/>
</dbReference>
<organism evidence="5 6">
    <name type="scientific">Durusdinium trenchii</name>
    <dbReference type="NCBI Taxonomy" id="1381693"/>
    <lineage>
        <taxon>Eukaryota</taxon>
        <taxon>Sar</taxon>
        <taxon>Alveolata</taxon>
        <taxon>Dinophyceae</taxon>
        <taxon>Suessiales</taxon>
        <taxon>Symbiodiniaceae</taxon>
        <taxon>Durusdinium</taxon>
    </lineage>
</organism>
<dbReference type="Gene3D" id="1.10.506.10">
    <property type="entry name" value="GTPase Activation - p120gap, domain 1"/>
    <property type="match status" value="1"/>
</dbReference>
<sequence length="1748" mass="193200">MEGQISSEDHFTQFTYTSPPQKIACGINHSICVSNLSTPSSYITDHTAPPVFGWGRNVYNICGFGEQVHQASIPTRIECHDFAKGSGIYEVSCGNNHSLFLRKHRHSPGGDVLGLGLGNRGRQGSPNPNADDDDTPEVEDIWFVESPTKVPITDVPIARVVCGADHSLALDLNGILYAWGMNNDGQCGVGRRSDVLVPERVVLPQQKSGQVLVAHMAGGGRHSMLVTAKDGSMGSTSGGKVYVWGCNSDGRLGLGHDRNELVPVLVESVQNTKMSLVAAGEVHSGAVDVKGSLYMWGLGAYGRLGLGEVMDVPLPRRIQIPDEAPVSQLALGIFHSVALAGNRIQSVYTWGYGEALGNQVGGGISLSPRVVSFGDDTKTQVLQIAAGPYHTLVLMENGELMTFGSGASGRLGTGNSKNHKLPVSLGSHGFATKLKQVSEEGEKAPTQKRSLEHPSERSLKRSPAGTSAPGGGRQSWEIARLECGDMFTCAVTWHGALYTWGCGARGQLGTGSLQDSWVPKVVRMPSGRLVKSIGCGRDHCIAVTYDGNAYAWGKGDKGQLGVGRNEDTATPKAVHIHNVLSCAAGEDHSGAICRGEEDNELWMWGATELGKLGLGEAQLTSADSVPVAIRSLAKSENSYKVPISLSCGQYHTAVICAREKDDESDRVAGRVWTFGAGWFGRLGHNNMENQYEPKMVSSLVTSIQSVHCGAYHTCALSYERGMMNDNGELTGDLWVWGRNRCICEHEHAKVPTKFMQIDGQPKVTCVATSDMTTMLVTAAGLVYAWGDNRHGQIGLEGGKKESPQPEIIRNLPQPPILMSAGPAHMVVYARNKAMMAWGNQSCGRLGLQEKRMEKVIFKPCLVRAEWGSIEAMSGADQDEEEASEAQKVTAAALATIGEAAGEDVADEEGFSSDGQVDQDSEEEDKTKENMLHAITSGQKVQRFSTMQMMLKEEPESNKISSLHKHEKELKKMVESSVHSLALVPEKERRLEILQDRVEKGIVHLNSILHGPVLKHSEEDRLDNEIQSKLSTYEELFQVLQVQVSYLATLSMTIKDEANAEVFVNVVCAIFADLRDSRIRNLFILLLQLMTSKELEQAKNVDDVFQPSSRVFRLFSFFALHRVHFEEVVHPFMDCHKVDEQGQPLTLMGAVTYKTLEKAQTWALEFNRYLESPSIAAKLKEQAPQELRADFQKELDAFYDFFKVEVVSAIRRVALAPSFWSFFAFCRESIKECQLVGVEDDEAGTEVELKIVEPLFRLFVNGIILPILRAPKKYGGREVGLRRCEKNNFDGDVIFNVCTVLDAFEDMTNKVSSKRLNKIGSRLRPEILRFLLDRISPDSTSTDDPDTTVTVQTFVSHYDRTPRSVYVPPSQLILFQNLVLHNVNKIRVQSGDLLDQACRKIGWWSEQFVKEAMERAEKNTEVLYRLTLQHRFFFTEGSLSICPASKCTVPLSLSSAAGSEALQRSEVALAQNVDVIRFLKEDNPNKVLEDLFRNLPPLKSSNFLDLKEELEGILKVCANEALAEKLSEGIQAVADFIETETSPEEVLHAMASVILTRNRHSRYLHSMLAGFSRLPTEEQRHAREIRSAELELKALVEHSKTMLLPERITERAKLESAILKGSDLNFLIKKQAARVKTKTKKKVVRYNLEQLLSSEKVLECYSLLDTVQGKVYVTFWSDDADIMVHVGLLEESDARLEFVKQFIIPEDVVKQLPFADREDTLGLPLEGPIILKWRSLELSKLLKDVPPAD</sequence>
<evidence type="ECO:0000313" key="5">
    <source>
        <dbReference type="EMBL" id="CAK9000785.1"/>
    </source>
</evidence>
<feature type="repeat" description="RCC1" evidence="2">
    <location>
        <begin position="291"/>
        <end position="342"/>
    </location>
</feature>
<protein>
    <recommendedName>
        <fullName evidence="4">RCC1-like domain-containing protein</fullName>
    </recommendedName>
</protein>
<dbReference type="PROSITE" id="PS00626">
    <property type="entry name" value="RCC1_2"/>
    <property type="match status" value="3"/>
</dbReference>
<dbReference type="PROSITE" id="PS50012">
    <property type="entry name" value="RCC1_3"/>
    <property type="match status" value="11"/>
</dbReference>
<feature type="repeat" description="RCC1" evidence="2">
    <location>
        <begin position="174"/>
        <end position="229"/>
    </location>
</feature>
<dbReference type="SUPFAM" id="SSF50985">
    <property type="entry name" value="RCC1/BLIP-II"/>
    <property type="match status" value="4"/>
</dbReference>
<dbReference type="PANTHER" id="PTHR22870:SF408">
    <property type="entry name" value="OS09G0560450 PROTEIN"/>
    <property type="match status" value="1"/>
</dbReference>
<proteinExistence type="predicted"/>
<gene>
    <name evidence="5" type="ORF">CCMP2556_LOCUS6204</name>
</gene>
<dbReference type="Pfam" id="PF25390">
    <property type="entry name" value="WD40_RLD"/>
    <property type="match status" value="2"/>
</dbReference>
<feature type="repeat" description="RCC1" evidence="2">
    <location>
        <begin position="110"/>
        <end position="173"/>
    </location>
</feature>